<organism evidence="2 3">
    <name type="scientific">Limnoglobus roseus</name>
    <dbReference type="NCBI Taxonomy" id="2598579"/>
    <lineage>
        <taxon>Bacteria</taxon>
        <taxon>Pseudomonadati</taxon>
        <taxon>Planctomycetota</taxon>
        <taxon>Planctomycetia</taxon>
        <taxon>Gemmatales</taxon>
        <taxon>Gemmataceae</taxon>
        <taxon>Limnoglobus</taxon>
    </lineage>
</organism>
<protein>
    <submittedName>
        <fullName evidence="2">Uncharacterized protein</fullName>
    </submittedName>
</protein>
<evidence type="ECO:0000256" key="1">
    <source>
        <dbReference type="SAM" id="MobiDB-lite"/>
    </source>
</evidence>
<evidence type="ECO:0000313" key="2">
    <source>
        <dbReference type="EMBL" id="QEL17464.1"/>
    </source>
</evidence>
<feature type="compositionally biased region" description="Basic and acidic residues" evidence="1">
    <location>
        <begin position="82"/>
        <end position="120"/>
    </location>
</feature>
<evidence type="ECO:0000313" key="3">
    <source>
        <dbReference type="Proteomes" id="UP000324974"/>
    </source>
</evidence>
<accession>A0A5C1AJY9</accession>
<gene>
    <name evidence="2" type="ORF">PX52LOC_04453</name>
</gene>
<sequence>MAQFVNYISGHLDLTAAESEAHYRPALDAAMARREAFVVGDACGTDALAQSYLRGKTVAVVVYHMFTAPRNNAGFPMVGGFESDRTRRDEPMTADSHHDIAWVRPGREKSGTQKNLDRRKAQSPAEPATVFVVKPS</sequence>
<dbReference type="RefSeq" id="WP_218575128.1">
    <property type="nucleotide sequence ID" value="NZ_CP042425.1"/>
</dbReference>
<proteinExistence type="predicted"/>
<dbReference type="AlphaFoldDB" id="A0A5C1AJY9"/>
<reference evidence="3" key="1">
    <citation type="submission" date="2019-08" db="EMBL/GenBank/DDBJ databases">
        <title>Limnoglobus roseus gen. nov., sp. nov., a novel freshwater planctomycete with a giant genome from the family Gemmataceae.</title>
        <authorList>
            <person name="Kulichevskaya I.S."/>
            <person name="Naumoff D.G."/>
            <person name="Miroshnikov K."/>
            <person name="Ivanova A."/>
            <person name="Philippov D.A."/>
            <person name="Hakobyan A."/>
            <person name="Rijpstra I.C."/>
            <person name="Sinninghe Damste J.S."/>
            <person name="Liesack W."/>
            <person name="Dedysh S.N."/>
        </authorList>
    </citation>
    <scope>NUCLEOTIDE SEQUENCE [LARGE SCALE GENOMIC DNA]</scope>
    <source>
        <strain evidence="3">PX52</strain>
    </source>
</reference>
<name>A0A5C1AJY9_9BACT</name>
<dbReference type="KEGG" id="lrs:PX52LOC_04453"/>
<feature type="region of interest" description="Disordered" evidence="1">
    <location>
        <begin position="77"/>
        <end position="136"/>
    </location>
</feature>
<keyword evidence="3" id="KW-1185">Reference proteome</keyword>
<dbReference type="Proteomes" id="UP000324974">
    <property type="component" value="Chromosome"/>
</dbReference>
<dbReference type="EMBL" id="CP042425">
    <property type="protein sequence ID" value="QEL17464.1"/>
    <property type="molecule type" value="Genomic_DNA"/>
</dbReference>